<comment type="similarity">
    <text evidence="1 3">Belongs to the bacterial flagellin family.</text>
</comment>
<dbReference type="PRINTS" id="PR00207">
    <property type="entry name" value="FLAGELLIN"/>
</dbReference>
<evidence type="ECO:0000313" key="6">
    <source>
        <dbReference type="EMBL" id="NYG33387.1"/>
    </source>
</evidence>
<keyword evidence="7" id="KW-1185">Reference proteome</keyword>
<dbReference type="Pfam" id="PF00700">
    <property type="entry name" value="Flagellin_C"/>
    <property type="match status" value="1"/>
</dbReference>
<sequence>MASTINTNMSSLTAQRALSSTNGSLSTSMQRLSTGLRINSAKDDSAGLAIATRMTSQVRGMAVASRNANDAISMAQTAEGALGKIGDSLQRMRELAVQSSNSTNSTTDRANLDQEYQALSSEVTRVIGGTKFNGKNLLNASAGAMAFQVGADNTSTDSITVTLSNIGAGTGMAASITGANASICTAALALATMSNLDTAIDEVTTARSSLGSVQNRFESVVANLGTTSENLQAAKGRIMDADFAVETSNMSRAQVLQQAGNAMLAQANQAPQQVMSLLR</sequence>
<evidence type="ECO:0000313" key="7">
    <source>
        <dbReference type="Proteomes" id="UP000518288"/>
    </source>
</evidence>
<organism evidence="6 7">
    <name type="scientific">Sphaerotilus montanus</name>
    <dbReference type="NCBI Taxonomy" id="522889"/>
    <lineage>
        <taxon>Bacteria</taxon>
        <taxon>Pseudomonadati</taxon>
        <taxon>Pseudomonadota</taxon>
        <taxon>Betaproteobacteria</taxon>
        <taxon>Burkholderiales</taxon>
        <taxon>Sphaerotilaceae</taxon>
        <taxon>Sphaerotilus</taxon>
    </lineage>
</organism>
<dbReference type="Gene3D" id="1.20.1330.10">
    <property type="entry name" value="f41 fragment of flagellin, N-terminal domain"/>
    <property type="match status" value="1"/>
</dbReference>
<feature type="domain" description="Flagellin C-terminal" evidence="5">
    <location>
        <begin position="194"/>
        <end position="278"/>
    </location>
</feature>
<comment type="caution">
    <text evidence="6">The sequence shown here is derived from an EMBL/GenBank/DDBJ whole genome shotgun (WGS) entry which is preliminary data.</text>
</comment>
<evidence type="ECO:0000256" key="1">
    <source>
        <dbReference type="ARBA" id="ARBA00005709"/>
    </source>
</evidence>
<keyword evidence="6" id="KW-0969">Cilium</keyword>
<name>A0A7Y9U739_9BURK</name>
<evidence type="ECO:0000259" key="5">
    <source>
        <dbReference type="Pfam" id="PF00700"/>
    </source>
</evidence>
<dbReference type="AlphaFoldDB" id="A0A7Y9U739"/>
<evidence type="ECO:0000256" key="3">
    <source>
        <dbReference type="RuleBase" id="RU362073"/>
    </source>
</evidence>
<keyword evidence="6" id="KW-0966">Cell projection</keyword>
<gene>
    <name evidence="6" type="ORF">BDD16_002373</name>
</gene>
<comment type="subcellular location">
    <subcellularLocation>
        <location evidence="3">Secreted</location>
    </subcellularLocation>
    <subcellularLocation>
        <location evidence="3">Bacterial flagellum</location>
    </subcellularLocation>
</comment>
<dbReference type="GO" id="GO:0005576">
    <property type="term" value="C:extracellular region"/>
    <property type="evidence" value="ECO:0007669"/>
    <property type="project" value="UniProtKB-SubCell"/>
</dbReference>
<keyword evidence="2 3" id="KW-0975">Bacterial flagellum</keyword>
<dbReference type="InterPro" id="IPR001029">
    <property type="entry name" value="Flagellin_N"/>
</dbReference>
<dbReference type="EMBL" id="JACCFH010000001">
    <property type="protein sequence ID" value="NYG33387.1"/>
    <property type="molecule type" value="Genomic_DNA"/>
</dbReference>
<protein>
    <recommendedName>
        <fullName evidence="3">Flagellin</fullName>
    </recommendedName>
</protein>
<reference evidence="6 7" key="1">
    <citation type="submission" date="2020-07" db="EMBL/GenBank/DDBJ databases">
        <title>Genomic Encyclopedia of Archaeal and Bacterial Type Strains, Phase II (KMG-II): from individual species to whole genera.</title>
        <authorList>
            <person name="Goeker M."/>
        </authorList>
    </citation>
    <scope>NUCLEOTIDE SEQUENCE [LARGE SCALE GENOMIC DNA]</scope>
    <source>
        <strain evidence="6 7">DSM 21226</strain>
    </source>
</reference>
<keyword evidence="6" id="KW-0282">Flagellum</keyword>
<dbReference type="Gene3D" id="6.10.10.10">
    <property type="entry name" value="Flagellar export chaperone, C-terminal domain"/>
    <property type="match status" value="1"/>
</dbReference>
<comment type="function">
    <text evidence="3">Flagellin is the subunit protein which polymerizes to form the filaments of bacterial flagella.</text>
</comment>
<dbReference type="PANTHER" id="PTHR42792">
    <property type="entry name" value="FLAGELLIN"/>
    <property type="match status" value="1"/>
</dbReference>
<accession>A0A7Y9U739</accession>
<dbReference type="PANTHER" id="PTHR42792:SF2">
    <property type="entry name" value="FLAGELLIN"/>
    <property type="match status" value="1"/>
</dbReference>
<keyword evidence="3" id="KW-0964">Secreted</keyword>
<dbReference type="RefSeq" id="WP_179634156.1">
    <property type="nucleotide sequence ID" value="NZ_JACCFH010000001.1"/>
</dbReference>
<dbReference type="Pfam" id="PF00669">
    <property type="entry name" value="Flagellin_N"/>
    <property type="match status" value="1"/>
</dbReference>
<dbReference type="InterPro" id="IPR001492">
    <property type="entry name" value="Flagellin"/>
</dbReference>
<evidence type="ECO:0000259" key="4">
    <source>
        <dbReference type="Pfam" id="PF00669"/>
    </source>
</evidence>
<dbReference type="InterPro" id="IPR046358">
    <property type="entry name" value="Flagellin_C"/>
</dbReference>
<dbReference type="GO" id="GO:0009288">
    <property type="term" value="C:bacterial-type flagellum"/>
    <property type="evidence" value="ECO:0007669"/>
    <property type="project" value="UniProtKB-SubCell"/>
</dbReference>
<evidence type="ECO:0000256" key="2">
    <source>
        <dbReference type="ARBA" id="ARBA00023143"/>
    </source>
</evidence>
<feature type="domain" description="Flagellin N-terminal" evidence="4">
    <location>
        <begin position="5"/>
        <end position="141"/>
    </location>
</feature>
<dbReference type="SUPFAM" id="SSF64518">
    <property type="entry name" value="Phase 1 flagellin"/>
    <property type="match status" value="1"/>
</dbReference>
<dbReference type="Proteomes" id="UP000518288">
    <property type="component" value="Unassembled WGS sequence"/>
</dbReference>
<proteinExistence type="inferred from homology"/>
<dbReference type="InterPro" id="IPR042187">
    <property type="entry name" value="Flagellin_C_sub2"/>
</dbReference>
<dbReference type="GO" id="GO:0005198">
    <property type="term" value="F:structural molecule activity"/>
    <property type="evidence" value="ECO:0007669"/>
    <property type="project" value="UniProtKB-UniRule"/>
</dbReference>